<dbReference type="Pfam" id="PF06884">
    <property type="entry name" value="DUF1264"/>
    <property type="match status" value="1"/>
</dbReference>
<dbReference type="Proteomes" id="UP000053593">
    <property type="component" value="Unassembled WGS sequence"/>
</dbReference>
<keyword evidence="4" id="KW-1133">Transmembrane helix</keyword>
<dbReference type="PANTHER" id="PTHR31360:SF0">
    <property type="entry name" value="OIL BODY-ASSOCIATED PROTEIN 1B"/>
    <property type="match status" value="1"/>
</dbReference>
<dbReference type="AlphaFoldDB" id="A0A0D0BDE2"/>
<evidence type="ECO:0000313" key="6">
    <source>
        <dbReference type="Proteomes" id="UP000053593"/>
    </source>
</evidence>
<organism evidence="5 6">
    <name type="scientific">Collybiopsis luxurians FD-317 M1</name>
    <dbReference type="NCBI Taxonomy" id="944289"/>
    <lineage>
        <taxon>Eukaryota</taxon>
        <taxon>Fungi</taxon>
        <taxon>Dikarya</taxon>
        <taxon>Basidiomycota</taxon>
        <taxon>Agaricomycotina</taxon>
        <taxon>Agaricomycetes</taxon>
        <taxon>Agaricomycetidae</taxon>
        <taxon>Agaricales</taxon>
        <taxon>Marasmiineae</taxon>
        <taxon>Omphalotaceae</taxon>
        <taxon>Collybiopsis</taxon>
        <taxon>Collybiopsis luxurians</taxon>
    </lineage>
</organism>
<dbReference type="PANTHER" id="PTHR31360">
    <property type="match status" value="1"/>
</dbReference>
<feature type="region of interest" description="Disordered" evidence="3">
    <location>
        <begin position="393"/>
        <end position="439"/>
    </location>
</feature>
<protein>
    <recommendedName>
        <fullName evidence="7">DUF1264-domain-containing protein</fullName>
    </recommendedName>
</protein>
<name>A0A0D0BDE2_9AGAR</name>
<evidence type="ECO:0008006" key="7">
    <source>
        <dbReference type="Google" id="ProtNLM"/>
    </source>
</evidence>
<sequence>MASTTLPHDNSAQVAGEPLSLGEKAFDIAQQPAFSFKPLSNIKQALCALHPYATDSSRAVPAFHYCTHSISSDLHQCVIFDSNEPTARLIGVEYIISEKVFKTLDDEEKKLWHSHKYEIESGILTMIAKQGIPGGIDSALEMPALKDLHTTYGKTWHFWQIDKGHTLPLGLPNLMKSFNGPDDVKPEWIKEHEDRVGIKVQDKAEYRAKHLNTSYQVLEGADAKGPDDDPTDFWFDVLQIVDDIGTLNKELSLQVPGGTGSASGSMPFVFVRTGSHLIRGTTAESPNGFFNSTIPITAVAANSSTPSPSSCAPTFTTTVTTTGARSASHVDSSVVIGATIGSIVPTVIILAILSIFCIQRRARKPEPTSISLESPKRASNAFSSVFARLTGSSDQGTTVTPFIQIPDPASSPSNPHASLPQGHFSSHTGSSSYHPPPSYLGEKIVALQSQSEHLSPHTTDISVTELSQISQIQSTQTVNPKLQETNASSTERQQLLEEEAGRLRLQIMGMVNSALSSGANLATAENDIQLQNENRQMVAEMQRMKQQIEMLEQDRESLWARGLSDEPPSYLTSIGR</sequence>
<dbReference type="EMBL" id="KN834770">
    <property type="protein sequence ID" value="KIK61730.1"/>
    <property type="molecule type" value="Genomic_DNA"/>
</dbReference>
<keyword evidence="4" id="KW-0812">Transmembrane</keyword>
<keyword evidence="4" id="KW-0472">Membrane</keyword>
<keyword evidence="2" id="KW-0175">Coiled coil</keyword>
<evidence type="ECO:0000256" key="1">
    <source>
        <dbReference type="ARBA" id="ARBA00009740"/>
    </source>
</evidence>
<gene>
    <name evidence="5" type="ORF">GYMLUDRAFT_243410</name>
</gene>
<keyword evidence="6" id="KW-1185">Reference proteome</keyword>
<feature type="transmembrane region" description="Helical" evidence="4">
    <location>
        <begin position="334"/>
        <end position="358"/>
    </location>
</feature>
<comment type="similarity">
    <text evidence="1">Belongs to the OBAP family.</text>
</comment>
<dbReference type="HOGENOM" id="CLU_473303_0_0_1"/>
<reference evidence="5 6" key="1">
    <citation type="submission" date="2014-04" db="EMBL/GenBank/DDBJ databases">
        <title>Evolutionary Origins and Diversification of the Mycorrhizal Mutualists.</title>
        <authorList>
            <consortium name="DOE Joint Genome Institute"/>
            <consortium name="Mycorrhizal Genomics Consortium"/>
            <person name="Kohler A."/>
            <person name="Kuo A."/>
            <person name="Nagy L.G."/>
            <person name="Floudas D."/>
            <person name="Copeland A."/>
            <person name="Barry K.W."/>
            <person name="Cichocki N."/>
            <person name="Veneault-Fourrey C."/>
            <person name="LaButti K."/>
            <person name="Lindquist E.A."/>
            <person name="Lipzen A."/>
            <person name="Lundell T."/>
            <person name="Morin E."/>
            <person name="Murat C."/>
            <person name="Riley R."/>
            <person name="Ohm R."/>
            <person name="Sun H."/>
            <person name="Tunlid A."/>
            <person name="Henrissat B."/>
            <person name="Grigoriev I.V."/>
            <person name="Hibbett D.S."/>
            <person name="Martin F."/>
        </authorList>
    </citation>
    <scope>NUCLEOTIDE SEQUENCE [LARGE SCALE GENOMIC DNA]</scope>
    <source>
        <strain evidence="5 6">FD-317 M1</strain>
    </source>
</reference>
<proteinExistence type="inferred from homology"/>
<evidence type="ECO:0000256" key="2">
    <source>
        <dbReference type="SAM" id="Coils"/>
    </source>
</evidence>
<feature type="coiled-coil region" evidence="2">
    <location>
        <begin position="527"/>
        <end position="561"/>
    </location>
</feature>
<accession>A0A0D0BDE2</accession>
<evidence type="ECO:0000313" key="5">
    <source>
        <dbReference type="EMBL" id="KIK61730.1"/>
    </source>
</evidence>
<evidence type="ECO:0000256" key="4">
    <source>
        <dbReference type="SAM" id="Phobius"/>
    </source>
</evidence>
<dbReference type="InterPro" id="IPR010686">
    <property type="entry name" value="OBAP-like"/>
</dbReference>
<evidence type="ECO:0000256" key="3">
    <source>
        <dbReference type="SAM" id="MobiDB-lite"/>
    </source>
</evidence>
<dbReference type="OrthoDB" id="1901244at2759"/>
<feature type="compositionally biased region" description="Polar residues" evidence="3">
    <location>
        <begin position="423"/>
        <end position="433"/>
    </location>
</feature>